<evidence type="ECO:0000313" key="2">
    <source>
        <dbReference type="EMBL" id="KIJ33149.1"/>
    </source>
</evidence>
<dbReference type="GO" id="GO:0016616">
    <property type="term" value="F:oxidoreductase activity, acting on the CH-OH group of donors, NAD or NADP as acceptor"/>
    <property type="evidence" value="ECO:0007669"/>
    <property type="project" value="UniProtKB-ARBA"/>
</dbReference>
<dbReference type="HOGENOM" id="CLU_023205_0_0_1"/>
<keyword evidence="3" id="KW-1185">Reference proteome</keyword>
<dbReference type="InterPro" id="IPR020471">
    <property type="entry name" value="AKR"/>
</dbReference>
<dbReference type="Pfam" id="PF00248">
    <property type="entry name" value="Aldo_ket_red"/>
    <property type="match status" value="1"/>
</dbReference>
<dbReference type="PANTHER" id="PTHR43827">
    <property type="entry name" value="2,5-DIKETO-D-GLUCONIC ACID REDUCTASE"/>
    <property type="match status" value="1"/>
</dbReference>
<evidence type="ECO:0000259" key="1">
    <source>
        <dbReference type="Pfam" id="PF00248"/>
    </source>
</evidence>
<proteinExistence type="predicted"/>
<name>A0A0C9UED1_SPHS4</name>
<protein>
    <recommendedName>
        <fullName evidence="1">NADP-dependent oxidoreductase domain-containing protein</fullName>
    </recommendedName>
</protein>
<dbReference type="Proteomes" id="UP000054279">
    <property type="component" value="Unassembled WGS sequence"/>
</dbReference>
<accession>A0A0C9UED1</accession>
<dbReference type="EMBL" id="KN837217">
    <property type="protein sequence ID" value="KIJ33149.1"/>
    <property type="molecule type" value="Genomic_DNA"/>
</dbReference>
<feature type="domain" description="NADP-dependent oxidoreductase" evidence="1">
    <location>
        <begin position="27"/>
        <end position="181"/>
    </location>
</feature>
<dbReference type="OrthoDB" id="5945798at2759"/>
<dbReference type="PANTHER" id="PTHR43827:SF13">
    <property type="entry name" value="ALDO_KETO REDUCTASE FAMILY PROTEIN"/>
    <property type="match status" value="1"/>
</dbReference>
<reference evidence="2 3" key="1">
    <citation type="submission" date="2014-06" db="EMBL/GenBank/DDBJ databases">
        <title>Evolutionary Origins and Diversification of the Mycorrhizal Mutualists.</title>
        <authorList>
            <consortium name="DOE Joint Genome Institute"/>
            <consortium name="Mycorrhizal Genomics Consortium"/>
            <person name="Kohler A."/>
            <person name="Kuo A."/>
            <person name="Nagy L.G."/>
            <person name="Floudas D."/>
            <person name="Copeland A."/>
            <person name="Barry K.W."/>
            <person name="Cichocki N."/>
            <person name="Veneault-Fourrey C."/>
            <person name="LaButti K."/>
            <person name="Lindquist E.A."/>
            <person name="Lipzen A."/>
            <person name="Lundell T."/>
            <person name="Morin E."/>
            <person name="Murat C."/>
            <person name="Riley R."/>
            <person name="Ohm R."/>
            <person name="Sun H."/>
            <person name="Tunlid A."/>
            <person name="Henrissat B."/>
            <person name="Grigoriev I.V."/>
            <person name="Hibbett D.S."/>
            <person name="Martin F."/>
        </authorList>
    </citation>
    <scope>NUCLEOTIDE SEQUENCE [LARGE SCALE GENOMIC DNA]</scope>
    <source>
        <strain evidence="2 3">SS14</strain>
    </source>
</reference>
<gene>
    <name evidence="2" type="ORF">M422DRAFT_76505</name>
</gene>
<dbReference type="InterPro" id="IPR023210">
    <property type="entry name" value="NADP_OxRdtase_dom"/>
</dbReference>
<dbReference type="Gene3D" id="3.20.20.100">
    <property type="entry name" value="NADP-dependent oxidoreductase domain"/>
    <property type="match status" value="1"/>
</dbReference>
<dbReference type="AlphaFoldDB" id="A0A0C9UED1"/>
<dbReference type="PRINTS" id="PR00069">
    <property type="entry name" value="ALDKETRDTASE"/>
</dbReference>
<sequence length="258" mass="29322">MGEPGKQGQTEEMVKKALKVHRLRTRGNEEAVGKAIRESSISREEIFVVTKLSPGAHHTVRAAFKESVEKLNLGSIDIWLMHSPQATGAKTDSVSTFPMESPTFVETWKETENYCFIGDVKSIGVSNFSIKTLEVLLKETTVVLVTNQVCIEIYPYCLQNDLLEYCRFHNIILTAYSPLGQYNSPWAVQRGTIAIPKTEKEERMVENIKVANLHKQPGYHKPLCVYFGRVPGIVSGWTYEQLGWNLKWDDDKKWPFVV</sequence>
<dbReference type="CDD" id="cd19071">
    <property type="entry name" value="AKR_AKR1-5-like"/>
    <property type="match status" value="1"/>
</dbReference>
<organism evidence="2 3">
    <name type="scientific">Sphaerobolus stellatus (strain SS14)</name>
    <dbReference type="NCBI Taxonomy" id="990650"/>
    <lineage>
        <taxon>Eukaryota</taxon>
        <taxon>Fungi</taxon>
        <taxon>Dikarya</taxon>
        <taxon>Basidiomycota</taxon>
        <taxon>Agaricomycotina</taxon>
        <taxon>Agaricomycetes</taxon>
        <taxon>Phallomycetidae</taxon>
        <taxon>Geastrales</taxon>
        <taxon>Sphaerobolaceae</taxon>
        <taxon>Sphaerobolus</taxon>
    </lineage>
</organism>
<dbReference type="InterPro" id="IPR036812">
    <property type="entry name" value="NAD(P)_OxRdtase_dom_sf"/>
</dbReference>
<dbReference type="SUPFAM" id="SSF51430">
    <property type="entry name" value="NAD(P)-linked oxidoreductase"/>
    <property type="match status" value="1"/>
</dbReference>
<evidence type="ECO:0000313" key="3">
    <source>
        <dbReference type="Proteomes" id="UP000054279"/>
    </source>
</evidence>